<organism evidence="1 2">
    <name type="scientific">Xenoophorus captivus</name>
    <dbReference type="NCBI Taxonomy" id="1517983"/>
    <lineage>
        <taxon>Eukaryota</taxon>
        <taxon>Metazoa</taxon>
        <taxon>Chordata</taxon>
        <taxon>Craniata</taxon>
        <taxon>Vertebrata</taxon>
        <taxon>Euteleostomi</taxon>
        <taxon>Actinopterygii</taxon>
        <taxon>Neopterygii</taxon>
        <taxon>Teleostei</taxon>
        <taxon>Neoteleostei</taxon>
        <taxon>Acanthomorphata</taxon>
        <taxon>Ovalentaria</taxon>
        <taxon>Atherinomorphae</taxon>
        <taxon>Cyprinodontiformes</taxon>
        <taxon>Goodeidae</taxon>
        <taxon>Xenoophorus</taxon>
    </lineage>
</organism>
<sequence>LEQQTVSGRVVCALHYIWGVSVSCCAAVHLGQRNQLRGASQRLHRSSYRSVENHQGYGYGLQVLVMAALSSVRLLRVLQFIVRGTQRLVLLGTQHALWLLVNLW</sequence>
<gene>
    <name evidence="1" type="ORF">XENOCAPTIV_023233</name>
</gene>
<reference evidence="1 2" key="1">
    <citation type="submission" date="2021-06" db="EMBL/GenBank/DDBJ databases">
        <authorList>
            <person name="Palmer J.M."/>
        </authorList>
    </citation>
    <scope>NUCLEOTIDE SEQUENCE [LARGE SCALE GENOMIC DNA]</scope>
    <source>
        <strain evidence="1 2">XC_2019</strain>
        <tissue evidence="1">Muscle</tissue>
    </source>
</reference>
<accession>A0ABV0RN04</accession>
<keyword evidence="2" id="KW-1185">Reference proteome</keyword>
<feature type="non-terminal residue" evidence="1">
    <location>
        <position position="1"/>
    </location>
</feature>
<proteinExistence type="predicted"/>
<dbReference type="EMBL" id="JAHRIN010050940">
    <property type="protein sequence ID" value="MEQ2209052.1"/>
    <property type="molecule type" value="Genomic_DNA"/>
</dbReference>
<evidence type="ECO:0000313" key="2">
    <source>
        <dbReference type="Proteomes" id="UP001434883"/>
    </source>
</evidence>
<name>A0ABV0RN04_9TELE</name>
<comment type="caution">
    <text evidence="1">The sequence shown here is derived from an EMBL/GenBank/DDBJ whole genome shotgun (WGS) entry which is preliminary data.</text>
</comment>
<protein>
    <submittedName>
        <fullName evidence="1">Uncharacterized protein</fullName>
    </submittedName>
</protein>
<evidence type="ECO:0000313" key="1">
    <source>
        <dbReference type="EMBL" id="MEQ2209052.1"/>
    </source>
</evidence>
<dbReference type="Proteomes" id="UP001434883">
    <property type="component" value="Unassembled WGS sequence"/>
</dbReference>